<keyword evidence="2" id="KW-1185">Reference proteome</keyword>
<dbReference type="RefSeq" id="XP_002627435.1">
    <property type="nucleotide sequence ID" value="XM_002627389.1"/>
</dbReference>
<organism evidence="1 2">
    <name type="scientific">Blastomyces gilchristii (strain SLH14081)</name>
    <name type="common">Blastomyces dermatitidis</name>
    <dbReference type="NCBI Taxonomy" id="559298"/>
    <lineage>
        <taxon>Eukaryota</taxon>
        <taxon>Fungi</taxon>
        <taxon>Dikarya</taxon>
        <taxon>Ascomycota</taxon>
        <taxon>Pezizomycotina</taxon>
        <taxon>Eurotiomycetes</taxon>
        <taxon>Eurotiomycetidae</taxon>
        <taxon>Onygenales</taxon>
        <taxon>Ajellomycetaceae</taxon>
        <taxon>Blastomyces</taxon>
    </lineage>
</organism>
<evidence type="ECO:0000313" key="2">
    <source>
        <dbReference type="Proteomes" id="UP000002038"/>
    </source>
</evidence>
<dbReference type="OrthoDB" id="5343383at2759"/>
<accession>A0A179UDG7</accession>
<sequence>MAYDRDEFICLMTDYYNFCSCVFWEADTPLVQAPAGGWPSITQETFGQPLEERYFDRPTLQHALHIREGEIEGVAPSYTGQDPAIPPSCAAIAISRGRNGYDVILDTNDGYIYWGDLNGQYDEANEWCRYGFNVYELADFFALCKERYRKLSWIGTGFHDKLARKMKKAGWPGDGEGRCWNRAKFDMLLSAPTRVESALLISMPHAGRLLLTSLNTGTQSIDREWLSRFCRYLEHLTSCLPTMRHVSEPVFSQEDLCRIRDSDAELFAALHVEGNVDEQRKIGLHSPEDILHLIYGLLDYSDMESLQYARGVIPSPAFWFERGRMYRDF</sequence>
<dbReference type="AlphaFoldDB" id="A0A179UDG7"/>
<dbReference type="EMBL" id="GG657450">
    <property type="protein sequence ID" value="OAT05773.1"/>
    <property type="molecule type" value="Genomic_DNA"/>
</dbReference>
<dbReference type="VEuPathDB" id="FungiDB:BDBG_02106"/>
<dbReference type="KEGG" id="bgh:BDBG_02106"/>
<evidence type="ECO:0000313" key="1">
    <source>
        <dbReference type="EMBL" id="OAT05773.1"/>
    </source>
</evidence>
<reference evidence="2" key="1">
    <citation type="journal article" date="2015" name="PLoS Genet.">
        <title>The dynamic genome and transcriptome of the human fungal pathogen Blastomyces and close relative Emmonsia.</title>
        <authorList>
            <person name="Munoz J.F."/>
            <person name="Gauthier G.M."/>
            <person name="Desjardins C.A."/>
            <person name="Gallo J.E."/>
            <person name="Holder J."/>
            <person name="Sullivan T.D."/>
            <person name="Marty A.J."/>
            <person name="Carmen J.C."/>
            <person name="Chen Z."/>
            <person name="Ding L."/>
            <person name="Gujja S."/>
            <person name="Magrini V."/>
            <person name="Misas E."/>
            <person name="Mitreva M."/>
            <person name="Priest M."/>
            <person name="Saif S."/>
            <person name="Whiston E.A."/>
            <person name="Young S."/>
            <person name="Zeng Q."/>
            <person name="Goldman W.E."/>
            <person name="Mardis E.R."/>
            <person name="Taylor J.W."/>
            <person name="McEwen J.G."/>
            <person name="Clay O.K."/>
            <person name="Klein B.S."/>
            <person name="Cuomo C.A."/>
        </authorList>
    </citation>
    <scope>NUCLEOTIDE SEQUENCE [LARGE SCALE GENOMIC DNA]</scope>
    <source>
        <strain evidence="2">SLH14081</strain>
    </source>
</reference>
<dbReference type="Proteomes" id="UP000002038">
    <property type="component" value="Unassembled WGS sequence"/>
</dbReference>
<gene>
    <name evidence="1" type="ORF">BDBG_02106</name>
</gene>
<dbReference type="GeneID" id="8506614"/>
<proteinExistence type="predicted"/>
<protein>
    <submittedName>
        <fullName evidence="1">Uncharacterized protein</fullName>
    </submittedName>
</protein>
<name>A0A179UDG7_BLAGS</name>